<keyword evidence="1" id="KW-0812">Transmembrane</keyword>
<accession>A0A4R8R878</accession>
<feature type="transmembrane region" description="Helical" evidence="1">
    <location>
        <begin position="26"/>
        <end position="49"/>
    </location>
</feature>
<dbReference type="EMBL" id="PECC01000027">
    <property type="protein sequence ID" value="TDZ51430.1"/>
    <property type="molecule type" value="Genomic_DNA"/>
</dbReference>
<keyword evidence="1" id="KW-0472">Membrane</keyword>
<evidence type="ECO:0000313" key="3">
    <source>
        <dbReference type="Proteomes" id="UP000295165"/>
    </source>
</evidence>
<organism evidence="2 3">
    <name type="scientific">Mycobacteroides franklinii</name>
    <dbReference type="NCBI Taxonomy" id="948102"/>
    <lineage>
        <taxon>Bacteria</taxon>
        <taxon>Bacillati</taxon>
        <taxon>Actinomycetota</taxon>
        <taxon>Actinomycetes</taxon>
        <taxon>Mycobacteriales</taxon>
        <taxon>Mycobacteriaceae</taxon>
        <taxon>Mycobacteroides</taxon>
    </lineage>
</organism>
<name>A0A4R8R878_9MYCO</name>
<gene>
    <name evidence="2" type="ORF">CCUG63697_02946</name>
</gene>
<keyword evidence="1" id="KW-1133">Transmembrane helix</keyword>
<protein>
    <submittedName>
        <fullName evidence="2">Uncharacterized protein</fullName>
    </submittedName>
</protein>
<reference evidence="2 3" key="1">
    <citation type="journal article" date="2019" name="Sci. Rep.">
        <title>Extended insight into the Mycobacterium chelonae-abscessus complex through whole genome sequencing of Mycobacterium salmoniphilum outbreak and Mycobacterium salmoniphilum-like strains.</title>
        <authorList>
            <person name="Behra P.R.K."/>
            <person name="Das S."/>
            <person name="Pettersson B.M.F."/>
            <person name="Shirreff L."/>
            <person name="DuCote T."/>
            <person name="Jacobsson K.G."/>
            <person name="Ennis D.G."/>
            <person name="Kirsebom L.A."/>
        </authorList>
    </citation>
    <scope>NUCLEOTIDE SEQUENCE [LARGE SCALE GENOMIC DNA]</scope>
    <source>
        <strain evidence="2 3">CCUG 63697</strain>
    </source>
</reference>
<dbReference type="Proteomes" id="UP000295165">
    <property type="component" value="Unassembled WGS sequence"/>
</dbReference>
<evidence type="ECO:0000256" key="1">
    <source>
        <dbReference type="SAM" id="Phobius"/>
    </source>
</evidence>
<dbReference type="AlphaFoldDB" id="A0A4R8R878"/>
<keyword evidence="3" id="KW-1185">Reference proteome</keyword>
<evidence type="ECO:0000313" key="2">
    <source>
        <dbReference type="EMBL" id="TDZ51430.1"/>
    </source>
</evidence>
<comment type="caution">
    <text evidence="2">The sequence shown here is derived from an EMBL/GenBank/DDBJ whole genome shotgun (WGS) entry which is preliminary data.</text>
</comment>
<proteinExistence type="predicted"/>
<sequence>MGLAGLAGLFGFSGLAGLAGLLGFSGLAGFAGLFGFSGLAGLAGFDMLFGPYGPTLQTAFALPMQSAGLNGSGSAGSALAKGVANIVNAANSAPVAIDLSI</sequence>